<gene>
    <name evidence="1" type="ORF">SAMN05443431_10764</name>
</gene>
<accession>A0A1I3R3M2</accession>
<sequence>MKLISIIISLFFASTIVINSDHTKTKKDRGEVTKQVRYDGYDGRLFYFTDIKDNMIIIEDLKASNVLDTYNLDINLHVGDAFNLKLKNTTEDNIYSEIEVISINILNQ</sequence>
<dbReference type="Proteomes" id="UP000199559">
    <property type="component" value="Unassembled WGS sequence"/>
</dbReference>
<dbReference type="EMBL" id="FORM01000007">
    <property type="protein sequence ID" value="SFJ40051.1"/>
    <property type="molecule type" value="Genomic_DNA"/>
</dbReference>
<reference evidence="2" key="1">
    <citation type="submission" date="2016-10" db="EMBL/GenBank/DDBJ databases">
        <authorList>
            <person name="Varghese N."/>
            <person name="Submissions S."/>
        </authorList>
    </citation>
    <scope>NUCLEOTIDE SEQUENCE [LARGE SCALE GENOMIC DNA]</scope>
    <source>
        <strain evidence="2">DSM 28881</strain>
    </source>
</reference>
<keyword evidence="2" id="KW-1185">Reference proteome</keyword>
<name>A0A1I3R3M2_9FLAO</name>
<organism evidence="1 2">
    <name type="scientific">Olleya namhaensis</name>
    <dbReference type="NCBI Taxonomy" id="1144750"/>
    <lineage>
        <taxon>Bacteria</taxon>
        <taxon>Pseudomonadati</taxon>
        <taxon>Bacteroidota</taxon>
        <taxon>Flavobacteriia</taxon>
        <taxon>Flavobacteriales</taxon>
        <taxon>Flavobacteriaceae</taxon>
    </lineage>
</organism>
<proteinExistence type="predicted"/>
<dbReference type="STRING" id="1144750.SAMN05443431_10764"/>
<dbReference type="AlphaFoldDB" id="A0A1I3R3M2"/>
<evidence type="ECO:0000313" key="1">
    <source>
        <dbReference type="EMBL" id="SFJ40051.1"/>
    </source>
</evidence>
<dbReference type="RefSeq" id="WP_090840794.1">
    <property type="nucleotide sequence ID" value="NZ_CANMCU010000003.1"/>
</dbReference>
<evidence type="ECO:0000313" key="2">
    <source>
        <dbReference type="Proteomes" id="UP000199559"/>
    </source>
</evidence>
<protein>
    <submittedName>
        <fullName evidence="1">Uncharacterized protein</fullName>
    </submittedName>
</protein>